<comment type="cofactor">
    <cofactor evidence="1">
        <name>Mg(2+)</name>
        <dbReference type="ChEBI" id="CHEBI:18420"/>
    </cofactor>
</comment>
<evidence type="ECO:0000256" key="2">
    <source>
        <dbReference type="ARBA" id="ARBA00022801"/>
    </source>
</evidence>
<evidence type="ECO:0000313" key="5">
    <source>
        <dbReference type="Proteomes" id="UP001589793"/>
    </source>
</evidence>
<dbReference type="EMBL" id="JBHLSV010000015">
    <property type="protein sequence ID" value="MFC0674800.1"/>
    <property type="molecule type" value="Genomic_DNA"/>
</dbReference>
<comment type="caution">
    <text evidence="4">The sequence shown here is derived from an EMBL/GenBank/DDBJ whole genome shotgun (WGS) entry which is preliminary data.</text>
</comment>
<feature type="domain" description="Nudix hydrolase" evidence="3">
    <location>
        <begin position="19"/>
        <end position="149"/>
    </location>
</feature>
<dbReference type="InterPro" id="IPR015797">
    <property type="entry name" value="NUDIX_hydrolase-like_dom_sf"/>
</dbReference>
<reference evidence="4 5" key="1">
    <citation type="submission" date="2024-09" db="EMBL/GenBank/DDBJ databases">
        <authorList>
            <person name="Sun Q."/>
            <person name="Mori K."/>
        </authorList>
    </citation>
    <scope>NUCLEOTIDE SEQUENCE [LARGE SCALE GENOMIC DNA]</scope>
    <source>
        <strain evidence="4 5">CICC 10874</strain>
    </source>
</reference>
<dbReference type="Proteomes" id="UP001589793">
    <property type="component" value="Unassembled WGS sequence"/>
</dbReference>
<keyword evidence="2" id="KW-0378">Hydrolase</keyword>
<organism evidence="4 5">
    <name type="scientific">Brachybacterium hainanense</name>
    <dbReference type="NCBI Taxonomy" id="1541174"/>
    <lineage>
        <taxon>Bacteria</taxon>
        <taxon>Bacillati</taxon>
        <taxon>Actinomycetota</taxon>
        <taxon>Actinomycetes</taxon>
        <taxon>Micrococcales</taxon>
        <taxon>Dermabacteraceae</taxon>
        <taxon>Brachybacterium</taxon>
    </lineage>
</organism>
<dbReference type="Gene3D" id="3.90.79.10">
    <property type="entry name" value="Nucleoside Triphosphate Pyrophosphohydrolase"/>
    <property type="match status" value="1"/>
</dbReference>
<gene>
    <name evidence="4" type="ORF">ACFFF6_12605</name>
</gene>
<sequence length="157" mass="17168">MATPQFVLDLRRSIGHAPLWMSGVTAIVLDASRTRLLVVRRSDTGAWTPVTGIIDPGEEPARAAVREVREEAGIDAVPVRLVDVRTLPQTTYANGDQAQYLDLCFLLAHTGGEPHPADGENTAARFAPLEDLPPMNDRFREQLAIALSGEPETRFRA</sequence>
<evidence type="ECO:0000256" key="1">
    <source>
        <dbReference type="ARBA" id="ARBA00001946"/>
    </source>
</evidence>
<dbReference type="PROSITE" id="PS00893">
    <property type="entry name" value="NUDIX_BOX"/>
    <property type="match status" value="1"/>
</dbReference>
<dbReference type="PANTHER" id="PTHR43046">
    <property type="entry name" value="GDP-MANNOSE MANNOSYL HYDROLASE"/>
    <property type="match status" value="1"/>
</dbReference>
<name>A0ABV6RCT6_9MICO</name>
<dbReference type="InterPro" id="IPR020084">
    <property type="entry name" value="NUDIX_hydrolase_CS"/>
</dbReference>
<dbReference type="RefSeq" id="WP_376981228.1">
    <property type="nucleotide sequence ID" value="NZ_JBHLSV010000015.1"/>
</dbReference>
<dbReference type="InterPro" id="IPR000086">
    <property type="entry name" value="NUDIX_hydrolase_dom"/>
</dbReference>
<keyword evidence="5" id="KW-1185">Reference proteome</keyword>
<evidence type="ECO:0000313" key="4">
    <source>
        <dbReference type="EMBL" id="MFC0674800.1"/>
    </source>
</evidence>
<protein>
    <submittedName>
        <fullName evidence="4">NUDIX domain-containing protein</fullName>
    </submittedName>
</protein>
<evidence type="ECO:0000259" key="3">
    <source>
        <dbReference type="PROSITE" id="PS51462"/>
    </source>
</evidence>
<proteinExistence type="predicted"/>
<dbReference type="SUPFAM" id="SSF55811">
    <property type="entry name" value="Nudix"/>
    <property type="match status" value="1"/>
</dbReference>
<dbReference type="Pfam" id="PF00293">
    <property type="entry name" value="NUDIX"/>
    <property type="match status" value="1"/>
</dbReference>
<accession>A0ABV6RCT6</accession>
<dbReference type="PROSITE" id="PS51462">
    <property type="entry name" value="NUDIX"/>
    <property type="match status" value="1"/>
</dbReference>
<dbReference type="PANTHER" id="PTHR43046:SF16">
    <property type="entry name" value="ADP-RIBOSE PYROPHOSPHATASE YJHB-RELATED"/>
    <property type="match status" value="1"/>
</dbReference>
<dbReference type="CDD" id="cd18879">
    <property type="entry name" value="NUDIX_Hydrolase"/>
    <property type="match status" value="1"/>
</dbReference>